<dbReference type="RefSeq" id="WP_012228500.1">
    <property type="nucleotide sequence ID" value="NZ_HG422565.1"/>
</dbReference>
<evidence type="ECO:0000313" key="3">
    <source>
        <dbReference type="EMBL" id="CCM64418.1"/>
    </source>
</evidence>
<feature type="domain" description="BD-FAE-like" evidence="2">
    <location>
        <begin position="11"/>
        <end position="84"/>
    </location>
</feature>
<dbReference type="PANTHER" id="PTHR48081:SF33">
    <property type="entry name" value="KYNURENINE FORMAMIDASE"/>
    <property type="match status" value="1"/>
</dbReference>
<dbReference type="Proteomes" id="UP000018291">
    <property type="component" value="Unassembled WGS sequence"/>
</dbReference>
<dbReference type="STRING" id="1229780.BN381_40032"/>
<gene>
    <name evidence="3" type="ORF">BN381_40032</name>
</gene>
<reference evidence="3 4" key="1">
    <citation type="journal article" date="2013" name="ISME J.">
        <title>Metabolic model for the filamentous 'Candidatus Microthrix parvicella' based on genomic and metagenomic analyses.</title>
        <authorList>
            <person name="Jon McIlroy S."/>
            <person name="Kristiansen R."/>
            <person name="Albertsen M."/>
            <person name="Michael Karst S."/>
            <person name="Rossetti S."/>
            <person name="Lund Nielsen J."/>
            <person name="Tandoi V."/>
            <person name="James Seviour R."/>
            <person name="Nielsen P.H."/>
        </authorList>
    </citation>
    <scope>NUCLEOTIDE SEQUENCE [LARGE SCALE GENOMIC DNA]</scope>
    <source>
        <strain evidence="3 4">RN1</strain>
    </source>
</reference>
<organism evidence="3 4">
    <name type="scientific">Candidatus Neomicrothrix parvicella RN1</name>
    <dbReference type="NCBI Taxonomy" id="1229780"/>
    <lineage>
        <taxon>Bacteria</taxon>
        <taxon>Bacillati</taxon>
        <taxon>Actinomycetota</taxon>
        <taxon>Acidimicrobiia</taxon>
        <taxon>Acidimicrobiales</taxon>
        <taxon>Microthrixaceae</taxon>
        <taxon>Candidatus Neomicrothrix</taxon>
    </lineage>
</organism>
<dbReference type="GO" id="GO:0016787">
    <property type="term" value="F:hydrolase activity"/>
    <property type="evidence" value="ECO:0007669"/>
    <property type="project" value="UniProtKB-KW"/>
</dbReference>
<dbReference type="EMBL" id="CANL01000034">
    <property type="protein sequence ID" value="CCM64418.1"/>
    <property type="molecule type" value="Genomic_DNA"/>
</dbReference>
<accession>R4Z120</accession>
<dbReference type="InterPro" id="IPR029058">
    <property type="entry name" value="AB_hydrolase_fold"/>
</dbReference>
<dbReference type="Gene3D" id="3.40.50.1820">
    <property type="entry name" value="alpha/beta hydrolase"/>
    <property type="match status" value="1"/>
</dbReference>
<comment type="caution">
    <text evidence="3">The sequence shown here is derived from an EMBL/GenBank/DDBJ whole genome shotgun (WGS) entry which is preliminary data.</text>
</comment>
<dbReference type="InterPro" id="IPR049492">
    <property type="entry name" value="BD-FAE-like_dom"/>
</dbReference>
<evidence type="ECO:0000256" key="1">
    <source>
        <dbReference type="ARBA" id="ARBA00022801"/>
    </source>
</evidence>
<dbReference type="SUPFAM" id="SSF53474">
    <property type="entry name" value="alpha/beta-Hydrolases"/>
    <property type="match status" value="1"/>
</dbReference>
<dbReference type="PANTHER" id="PTHR48081">
    <property type="entry name" value="AB HYDROLASE SUPERFAMILY PROTEIN C4A8.06C"/>
    <property type="match status" value="1"/>
</dbReference>
<dbReference type="Pfam" id="PF20434">
    <property type="entry name" value="BD-FAE"/>
    <property type="match status" value="1"/>
</dbReference>
<keyword evidence="4" id="KW-1185">Reference proteome</keyword>
<dbReference type="AlphaFoldDB" id="R4Z120"/>
<name>R4Z120_9ACTN</name>
<proteinExistence type="predicted"/>
<dbReference type="InterPro" id="IPR050300">
    <property type="entry name" value="GDXG_lipolytic_enzyme"/>
</dbReference>
<keyword evidence="1" id="KW-0378">Hydrolase</keyword>
<dbReference type="HOGENOM" id="CLU_1544814_0_0_11"/>
<evidence type="ECO:0000313" key="4">
    <source>
        <dbReference type="Proteomes" id="UP000018291"/>
    </source>
</evidence>
<dbReference type="eggNOG" id="COG0657">
    <property type="taxonomic scope" value="Bacteria"/>
</dbReference>
<evidence type="ECO:0000259" key="2">
    <source>
        <dbReference type="Pfam" id="PF20434"/>
    </source>
</evidence>
<sequence length="173" mass="18593">MCCVELPARPRDTWPAQIVDVKRAIAWVKEHIGKHGGDPDFVVVTGGSAGGHLAALAALTPGIAGFQPGFEDTDTRVQAANVRVNPTWRSCCPAWYSSRNCPSPMSWVAPEAPPLFIAHGTNDTLVRSNTQHASDVFSSVRTLHTLRAIDRLLAVVRSRAESVATPRGSFLAV</sequence>
<protein>
    <recommendedName>
        <fullName evidence="2">BD-FAE-like domain-containing protein</fullName>
    </recommendedName>
</protein>